<dbReference type="OrthoDB" id="5999407at2"/>
<comment type="caution">
    <text evidence="1">The sequence shown here is derived from an EMBL/GenBank/DDBJ whole genome shotgun (WGS) entry which is preliminary data.</text>
</comment>
<evidence type="ECO:0000313" key="2">
    <source>
        <dbReference type="Proteomes" id="UP000234240"/>
    </source>
</evidence>
<keyword evidence="2" id="KW-1185">Reference proteome</keyword>
<dbReference type="Proteomes" id="UP000234240">
    <property type="component" value="Unassembled WGS sequence"/>
</dbReference>
<dbReference type="AlphaFoldDB" id="A0A2N5DU37"/>
<name>A0A2N5DU37_9GAMM</name>
<reference evidence="1 2" key="1">
    <citation type="submission" date="2017-12" db="EMBL/GenBank/DDBJ databases">
        <title>Characterization of six clinical isolates of Enterochimera gen. nov., a novel genus of the Yersiniaciae family and the three species Enterochimera arupensis sp. nov., Enterochimera coloradensis sp. nov, and Enterochimera californica sp. nov.</title>
        <authorList>
            <person name="Rossi A."/>
            <person name="Fisher M."/>
        </authorList>
    </citation>
    <scope>NUCLEOTIDE SEQUENCE [LARGE SCALE GENOMIC DNA]</scope>
    <source>
        <strain evidence="2">2015-Iso6</strain>
    </source>
</reference>
<dbReference type="RefSeq" id="WP_101818509.1">
    <property type="nucleotide sequence ID" value="NZ_PJZF01000036.1"/>
</dbReference>
<organism evidence="1 2">
    <name type="scientific">Chimaeribacter californicus</name>
    <dbReference type="NCBI Taxonomy" id="2060067"/>
    <lineage>
        <taxon>Bacteria</taxon>
        <taxon>Pseudomonadati</taxon>
        <taxon>Pseudomonadota</taxon>
        <taxon>Gammaproteobacteria</taxon>
        <taxon>Enterobacterales</taxon>
        <taxon>Yersiniaceae</taxon>
        <taxon>Chimaeribacter</taxon>
    </lineage>
</organism>
<evidence type="ECO:0000313" key="1">
    <source>
        <dbReference type="EMBL" id="PLR30289.1"/>
    </source>
</evidence>
<protein>
    <submittedName>
        <fullName evidence="1">Uncharacterized protein</fullName>
    </submittedName>
</protein>
<dbReference type="EMBL" id="PJZF01000036">
    <property type="protein sequence ID" value="PLR30289.1"/>
    <property type="molecule type" value="Genomic_DNA"/>
</dbReference>
<proteinExistence type="predicted"/>
<accession>A0A2N5DU37</accession>
<sequence>MSEDIAESTSYSEEQEEAQFGFYAMIPNGSKVVMQVIETLNTFKMPGYYFILVADGVTCESGMIYNPADGSFSYPAESETD</sequence>
<gene>
    <name evidence="1" type="ORF">CYR55_22300</name>
</gene>